<evidence type="ECO:0000313" key="2">
    <source>
        <dbReference type="Proteomes" id="UP001056120"/>
    </source>
</evidence>
<keyword evidence="2" id="KW-1185">Reference proteome</keyword>
<accession>A0ACB8YGI8</accession>
<reference evidence="2" key="1">
    <citation type="journal article" date="2022" name="Mol. Ecol. Resour.">
        <title>The genomes of chicory, endive, great burdock and yacon provide insights into Asteraceae palaeo-polyploidization history and plant inulin production.</title>
        <authorList>
            <person name="Fan W."/>
            <person name="Wang S."/>
            <person name="Wang H."/>
            <person name="Wang A."/>
            <person name="Jiang F."/>
            <person name="Liu H."/>
            <person name="Zhao H."/>
            <person name="Xu D."/>
            <person name="Zhang Y."/>
        </authorList>
    </citation>
    <scope>NUCLEOTIDE SEQUENCE [LARGE SCALE GENOMIC DNA]</scope>
    <source>
        <strain evidence="2">cv. Yunnan</strain>
    </source>
</reference>
<reference evidence="1 2" key="2">
    <citation type="journal article" date="2022" name="Mol. Ecol. Resour.">
        <title>The genomes of chicory, endive, great burdock and yacon provide insights into Asteraceae paleo-polyploidization history and plant inulin production.</title>
        <authorList>
            <person name="Fan W."/>
            <person name="Wang S."/>
            <person name="Wang H."/>
            <person name="Wang A."/>
            <person name="Jiang F."/>
            <person name="Liu H."/>
            <person name="Zhao H."/>
            <person name="Xu D."/>
            <person name="Zhang Y."/>
        </authorList>
    </citation>
    <scope>NUCLEOTIDE SEQUENCE [LARGE SCALE GENOMIC DNA]</scope>
    <source>
        <strain evidence="2">cv. Yunnan</strain>
        <tissue evidence="1">Leaves</tissue>
    </source>
</reference>
<gene>
    <name evidence="1" type="ORF">L1987_83575</name>
</gene>
<evidence type="ECO:0000313" key="1">
    <source>
        <dbReference type="EMBL" id="KAI3683075.1"/>
    </source>
</evidence>
<name>A0ACB8YGI8_9ASTR</name>
<comment type="caution">
    <text evidence="1">The sequence shown here is derived from an EMBL/GenBank/DDBJ whole genome shotgun (WGS) entry which is preliminary data.</text>
</comment>
<dbReference type="Proteomes" id="UP001056120">
    <property type="component" value="Linkage Group LG28"/>
</dbReference>
<dbReference type="EMBL" id="CM042045">
    <property type="protein sequence ID" value="KAI3683075.1"/>
    <property type="molecule type" value="Genomic_DNA"/>
</dbReference>
<sequence length="94" mass="10618">MKLHSNTALGINIAGQRNCDFEVPTLWVSLFLQRRWVYVNPKLCFCYIRYPLLKPPASATATTIEAICKLMSYMSCSLPEFTCVAPSKVLQNSI</sequence>
<protein>
    <submittedName>
        <fullName evidence="1">Uncharacterized protein</fullName>
    </submittedName>
</protein>
<organism evidence="1 2">
    <name type="scientific">Smallanthus sonchifolius</name>
    <dbReference type="NCBI Taxonomy" id="185202"/>
    <lineage>
        <taxon>Eukaryota</taxon>
        <taxon>Viridiplantae</taxon>
        <taxon>Streptophyta</taxon>
        <taxon>Embryophyta</taxon>
        <taxon>Tracheophyta</taxon>
        <taxon>Spermatophyta</taxon>
        <taxon>Magnoliopsida</taxon>
        <taxon>eudicotyledons</taxon>
        <taxon>Gunneridae</taxon>
        <taxon>Pentapetalae</taxon>
        <taxon>asterids</taxon>
        <taxon>campanulids</taxon>
        <taxon>Asterales</taxon>
        <taxon>Asteraceae</taxon>
        <taxon>Asteroideae</taxon>
        <taxon>Heliantheae alliance</taxon>
        <taxon>Millerieae</taxon>
        <taxon>Smallanthus</taxon>
    </lineage>
</organism>
<proteinExistence type="predicted"/>